<protein>
    <recommendedName>
        <fullName evidence="4">Fimbrial protein</fullName>
    </recommendedName>
</protein>
<dbReference type="Proteomes" id="UP001500604">
    <property type="component" value="Unassembled WGS sequence"/>
</dbReference>
<gene>
    <name evidence="2" type="ORF">GCM10023116_26070</name>
</gene>
<keyword evidence="3" id="KW-1185">Reference proteome</keyword>
<sequence>MRISPFIFALLLSATGSHSAELDTVSTSASMDVALYASITGLDAFTLTTTDKSGSANAVYSGSDTYHLESNGQVTVLLTSSSLSLSGESINTTFTLDGKPITSYTTESNSVHNATHTVEGSAQLGKISDQKAGEYFASVTLTVIGID</sequence>
<feature type="signal peptide" evidence="1">
    <location>
        <begin position="1"/>
        <end position="19"/>
    </location>
</feature>
<proteinExistence type="predicted"/>
<name>A0ABP8V4J6_9GAMM</name>
<feature type="chain" id="PRO_5046375873" description="Fimbrial protein" evidence="1">
    <location>
        <begin position="20"/>
        <end position="147"/>
    </location>
</feature>
<evidence type="ECO:0008006" key="4">
    <source>
        <dbReference type="Google" id="ProtNLM"/>
    </source>
</evidence>
<evidence type="ECO:0000256" key="1">
    <source>
        <dbReference type="SAM" id="SignalP"/>
    </source>
</evidence>
<organism evidence="2 3">
    <name type="scientific">Kistimonas scapharcae</name>
    <dbReference type="NCBI Taxonomy" id="1036133"/>
    <lineage>
        <taxon>Bacteria</taxon>
        <taxon>Pseudomonadati</taxon>
        <taxon>Pseudomonadota</taxon>
        <taxon>Gammaproteobacteria</taxon>
        <taxon>Oceanospirillales</taxon>
        <taxon>Endozoicomonadaceae</taxon>
        <taxon>Kistimonas</taxon>
    </lineage>
</organism>
<dbReference type="RefSeq" id="WP_345196478.1">
    <property type="nucleotide sequence ID" value="NZ_BAABFL010000386.1"/>
</dbReference>
<evidence type="ECO:0000313" key="2">
    <source>
        <dbReference type="EMBL" id="GAA4650324.1"/>
    </source>
</evidence>
<keyword evidence="1" id="KW-0732">Signal</keyword>
<dbReference type="EMBL" id="BAABFL010000386">
    <property type="protein sequence ID" value="GAA4650324.1"/>
    <property type="molecule type" value="Genomic_DNA"/>
</dbReference>
<evidence type="ECO:0000313" key="3">
    <source>
        <dbReference type="Proteomes" id="UP001500604"/>
    </source>
</evidence>
<comment type="caution">
    <text evidence="2">The sequence shown here is derived from an EMBL/GenBank/DDBJ whole genome shotgun (WGS) entry which is preliminary data.</text>
</comment>
<accession>A0ABP8V4J6</accession>
<reference evidence="3" key="1">
    <citation type="journal article" date="2019" name="Int. J. Syst. Evol. Microbiol.">
        <title>The Global Catalogue of Microorganisms (GCM) 10K type strain sequencing project: providing services to taxonomists for standard genome sequencing and annotation.</title>
        <authorList>
            <consortium name="The Broad Institute Genomics Platform"/>
            <consortium name="The Broad Institute Genome Sequencing Center for Infectious Disease"/>
            <person name="Wu L."/>
            <person name="Ma J."/>
        </authorList>
    </citation>
    <scope>NUCLEOTIDE SEQUENCE [LARGE SCALE GENOMIC DNA]</scope>
    <source>
        <strain evidence="3">JCM 17805</strain>
    </source>
</reference>